<dbReference type="InterPro" id="IPR037171">
    <property type="entry name" value="NagB/RpiA_transferase-like"/>
</dbReference>
<gene>
    <name evidence="5" type="ORF">H9806_01875</name>
</gene>
<dbReference type="PROSITE" id="PS51000">
    <property type="entry name" value="HTH_DEOR_2"/>
    <property type="match status" value="1"/>
</dbReference>
<dbReference type="PANTHER" id="PTHR30363">
    <property type="entry name" value="HTH-TYPE TRANSCRIPTIONAL REGULATOR SRLR-RELATED"/>
    <property type="match status" value="1"/>
</dbReference>
<dbReference type="GO" id="GO:0003677">
    <property type="term" value="F:DNA binding"/>
    <property type="evidence" value="ECO:0007669"/>
    <property type="project" value="UniProtKB-KW"/>
</dbReference>
<dbReference type="Pfam" id="PF00455">
    <property type="entry name" value="DeoRC"/>
    <property type="match status" value="1"/>
</dbReference>
<dbReference type="EMBL" id="JAHLFT010000024">
    <property type="protein sequence ID" value="MBU3827896.1"/>
    <property type="molecule type" value="Genomic_DNA"/>
</dbReference>
<protein>
    <submittedName>
        <fullName evidence="5">DeoR/GlpR family DNA-binding transcription regulator</fullName>
    </submittedName>
</protein>
<dbReference type="InterPro" id="IPR018356">
    <property type="entry name" value="Tscrpt_reg_HTH_DeoR_CS"/>
</dbReference>
<dbReference type="InterPro" id="IPR036390">
    <property type="entry name" value="WH_DNA-bd_sf"/>
</dbReference>
<dbReference type="SUPFAM" id="SSF46785">
    <property type="entry name" value="Winged helix' DNA-binding domain"/>
    <property type="match status" value="1"/>
</dbReference>
<dbReference type="SMART" id="SM01134">
    <property type="entry name" value="DeoRC"/>
    <property type="match status" value="1"/>
</dbReference>
<dbReference type="InterPro" id="IPR001034">
    <property type="entry name" value="DeoR_HTH"/>
</dbReference>
<dbReference type="PROSITE" id="PS00894">
    <property type="entry name" value="HTH_DEOR_1"/>
    <property type="match status" value="1"/>
</dbReference>
<dbReference type="Gene3D" id="1.10.10.10">
    <property type="entry name" value="Winged helix-like DNA-binding domain superfamily/Winged helix DNA-binding domain"/>
    <property type="match status" value="1"/>
</dbReference>
<evidence type="ECO:0000313" key="6">
    <source>
        <dbReference type="Proteomes" id="UP000823844"/>
    </source>
</evidence>
<evidence type="ECO:0000256" key="2">
    <source>
        <dbReference type="ARBA" id="ARBA00023125"/>
    </source>
</evidence>
<keyword evidence="3" id="KW-0804">Transcription</keyword>
<dbReference type="AlphaFoldDB" id="A0A9E2KQU6"/>
<reference evidence="5" key="2">
    <citation type="submission" date="2021-04" db="EMBL/GenBank/DDBJ databases">
        <authorList>
            <person name="Gilroy R."/>
        </authorList>
    </citation>
    <scope>NUCLEOTIDE SEQUENCE</scope>
    <source>
        <strain evidence="5">F6-686</strain>
    </source>
</reference>
<sequence>MTQEERLKEIRNWLEKEHELTTRQLADHFNVSFDTARRDVLRLTNTGQAIRIHGGLMDIDRNGVPDFLARNQIQSPIKEKMAQLAKHFVHPGQLDFIGTSTSLRQLCSLITGMNLEVITNSIDNALALMTNPLPSVNLLGGEIKKKERLIYSSSALAEINKIHFNTVFIGTSRVRTDGVYTSTLQDAELISNVVSRASQVVLIAEKYKFTNKSSSPFMSCSLDKIDVVITDTFLPPEFQQLFNPNTQIISVTRRKNHD</sequence>
<organism evidence="5 6">
    <name type="scientific">Candidatus Lactobacillus pullistercoris</name>
    <dbReference type="NCBI Taxonomy" id="2838636"/>
    <lineage>
        <taxon>Bacteria</taxon>
        <taxon>Bacillati</taxon>
        <taxon>Bacillota</taxon>
        <taxon>Bacilli</taxon>
        <taxon>Lactobacillales</taxon>
        <taxon>Lactobacillaceae</taxon>
        <taxon>Lactobacillus</taxon>
    </lineage>
</organism>
<dbReference type="PRINTS" id="PR00037">
    <property type="entry name" value="HTHLACR"/>
</dbReference>
<dbReference type="InterPro" id="IPR036388">
    <property type="entry name" value="WH-like_DNA-bd_sf"/>
</dbReference>
<evidence type="ECO:0000256" key="3">
    <source>
        <dbReference type="ARBA" id="ARBA00023163"/>
    </source>
</evidence>
<reference evidence="5" key="1">
    <citation type="journal article" date="2021" name="PeerJ">
        <title>Extensive microbial diversity within the chicken gut microbiome revealed by metagenomics and culture.</title>
        <authorList>
            <person name="Gilroy R."/>
            <person name="Ravi A."/>
            <person name="Getino M."/>
            <person name="Pursley I."/>
            <person name="Horton D.L."/>
            <person name="Alikhan N.F."/>
            <person name="Baker D."/>
            <person name="Gharbi K."/>
            <person name="Hall N."/>
            <person name="Watson M."/>
            <person name="Adriaenssens E.M."/>
            <person name="Foster-Nyarko E."/>
            <person name="Jarju S."/>
            <person name="Secka A."/>
            <person name="Antonio M."/>
            <person name="Oren A."/>
            <person name="Chaudhuri R.R."/>
            <person name="La Ragione R."/>
            <person name="Hildebrand F."/>
            <person name="Pallen M.J."/>
        </authorList>
    </citation>
    <scope>NUCLEOTIDE SEQUENCE</scope>
    <source>
        <strain evidence="5">F6-686</strain>
    </source>
</reference>
<evidence type="ECO:0000256" key="1">
    <source>
        <dbReference type="ARBA" id="ARBA00023015"/>
    </source>
</evidence>
<keyword evidence="1" id="KW-0805">Transcription regulation</keyword>
<name>A0A9E2KQU6_9LACO</name>
<evidence type="ECO:0000259" key="4">
    <source>
        <dbReference type="PROSITE" id="PS51000"/>
    </source>
</evidence>
<feature type="domain" description="HTH deoR-type" evidence="4">
    <location>
        <begin position="3"/>
        <end position="58"/>
    </location>
</feature>
<evidence type="ECO:0000313" key="5">
    <source>
        <dbReference type="EMBL" id="MBU3827896.1"/>
    </source>
</evidence>
<dbReference type="PANTHER" id="PTHR30363:SF51">
    <property type="entry name" value="HTH-TYPE TRANSCRIPTIONAL REPRESSOR GLCR"/>
    <property type="match status" value="1"/>
</dbReference>
<proteinExistence type="predicted"/>
<accession>A0A9E2KQU6</accession>
<dbReference type="Pfam" id="PF08220">
    <property type="entry name" value="HTH_DeoR"/>
    <property type="match status" value="1"/>
</dbReference>
<keyword evidence="2 5" id="KW-0238">DNA-binding</keyword>
<dbReference type="InterPro" id="IPR014036">
    <property type="entry name" value="DeoR-like_C"/>
</dbReference>
<dbReference type="SMART" id="SM00420">
    <property type="entry name" value="HTH_DEOR"/>
    <property type="match status" value="1"/>
</dbReference>
<dbReference type="InterPro" id="IPR050313">
    <property type="entry name" value="Carb_Metab_HTH_regulators"/>
</dbReference>
<dbReference type="GO" id="GO:0003700">
    <property type="term" value="F:DNA-binding transcription factor activity"/>
    <property type="evidence" value="ECO:0007669"/>
    <property type="project" value="InterPro"/>
</dbReference>
<dbReference type="Proteomes" id="UP000823844">
    <property type="component" value="Unassembled WGS sequence"/>
</dbReference>
<dbReference type="SUPFAM" id="SSF100950">
    <property type="entry name" value="NagB/RpiA/CoA transferase-like"/>
    <property type="match status" value="1"/>
</dbReference>
<comment type="caution">
    <text evidence="5">The sequence shown here is derived from an EMBL/GenBank/DDBJ whole genome shotgun (WGS) entry which is preliminary data.</text>
</comment>